<dbReference type="AlphaFoldDB" id="A0A1T4K3F9"/>
<dbReference type="InterPro" id="IPR045540">
    <property type="entry name" value="YegS/DAGK_C"/>
</dbReference>
<dbReference type="GO" id="GO:0005524">
    <property type="term" value="F:ATP binding"/>
    <property type="evidence" value="ECO:0007669"/>
    <property type="project" value="UniProtKB-KW"/>
</dbReference>
<evidence type="ECO:0000256" key="1">
    <source>
        <dbReference type="ARBA" id="ARBA00001946"/>
    </source>
</evidence>
<dbReference type="SUPFAM" id="SSF111331">
    <property type="entry name" value="NAD kinase/diacylglycerol kinase-like"/>
    <property type="match status" value="1"/>
</dbReference>
<sequence length="311" mass="34928">MNHLYIIANIQAGSGNGADVLNQAQDYLRKFRAPFITLTTEYKGHSIELTQQILAKAEQRTLDTIIVVGGDGTLHEVVATLKKAKQTIPIIYLAAGTGNDFKRTWSPNASVESTLQQYLIHKNITTVPIFESYNHLTKNTDVVLNSLGFGFDGKVIYEVNTMPQDAFFRQFLNGKFAYLVNVFKAVSKLDHFDVQLTVDNQTIQLEDCQLISLMNSPYLGGGIQLSNDIKADEKIINVVAIKNVKPINLLKLMWQILVSKTTPTAEHYFYTKGEKVTIQIEEPILSQVDGELLNKDQAHLTLTLTEYPFYL</sequence>
<evidence type="ECO:0000313" key="11">
    <source>
        <dbReference type="Proteomes" id="UP000189941"/>
    </source>
</evidence>
<dbReference type="Proteomes" id="UP000189941">
    <property type="component" value="Unassembled WGS sequence"/>
</dbReference>
<dbReference type="EMBL" id="FUWO01000003">
    <property type="protein sequence ID" value="SJZ37000.1"/>
    <property type="molecule type" value="Genomic_DNA"/>
</dbReference>
<comment type="similarity">
    <text evidence="2">Belongs to the diacylglycerol/lipid kinase family.</text>
</comment>
<dbReference type="STRING" id="1121925.SAMN02746011_00555"/>
<dbReference type="Gene3D" id="2.60.200.40">
    <property type="match status" value="1"/>
</dbReference>
<dbReference type="InterPro" id="IPR017438">
    <property type="entry name" value="ATP-NAD_kinase_N"/>
</dbReference>
<dbReference type="Gene3D" id="3.40.50.10330">
    <property type="entry name" value="Probable inorganic polyphosphate/atp-NAD kinase, domain 1"/>
    <property type="match status" value="1"/>
</dbReference>
<dbReference type="SMART" id="SM00046">
    <property type="entry name" value="DAGKc"/>
    <property type="match status" value="1"/>
</dbReference>
<evidence type="ECO:0000256" key="6">
    <source>
        <dbReference type="ARBA" id="ARBA00022840"/>
    </source>
</evidence>
<organism evidence="10 11">
    <name type="scientific">Globicatella sulfidifaciens DSM 15739</name>
    <dbReference type="NCBI Taxonomy" id="1121925"/>
    <lineage>
        <taxon>Bacteria</taxon>
        <taxon>Bacillati</taxon>
        <taxon>Bacillota</taxon>
        <taxon>Bacilli</taxon>
        <taxon>Lactobacillales</taxon>
        <taxon>Aerococcaceae</taxon>
        <taxon>Globicatella</taxon>
    </lineage>
</organism>
<keyword evidence="11" id="KW-1185">Reference proteome</keyword>
<dbReference type="Pfam" id="PF00781">
    <property type="entry name" value="DAGK_cat"/>
    <property type="match status" value="1"/>
</dbReference>
<keyword evidence="5 10" id="KW-0418">Kinase</keyword>
<keyword evidence="3" id="KW-0808">Transferase</keyword>
<keyword evidence="7" id="KW-0594">Phospholipid biosynthesis</keyword>
<keyword evidence="7" id="KW-0443">Lipid metabolism</keyword>
<dbReference type="InterPro" id="IPR001206">
    <property type="entry name" value="Diacylglycerol_kinase_cat_dom"/>
</dbReference>
<dbReference type="Pfam" id="PF19279">
    <property type="entry name" value="YegS_C"/>
    <property type="match status" value="1"/>
</dbReference>
<dbReference type="NCBIfam" id="TIGR00147">
    <property type="entry name" value="YegS/Rv2252/BmrU family lipid kinase"/>
    <property type="match status" value="1"/>
</dbReference>
<accession>A0A1T4K3F9</accession>
<dbReference type="PANTHER" id="PTHR12358:SF54">
    <property type="entry name" value="SPHINGOSINE KINASE RELATED PROTEIN"/>
    <property type="match status" value="1"/>
</dbReference>
<dbReference type="GO" id="GO:0008654">
    <property type="term" value="P:phospholipid biosynthetic process"/>
    <property type="evidence" value="ECO:0007669"/>
    <property type="project" value="UniProtKB-KW"/>
</dbReference>
<evidence type="ECO:0000313" key="10">
    <source>
        <dbReference type="EMBL" id="SJZ37000.1"/>
    </source>
</evidence>
<evidence type="ECO:0000256" key="8">
    <source>
        <dbReference type="ARBA" id="ARBA00023264"/>
    </source>
</evidence>
<evidence type="ECO:0000259" key="9">
    <source>
        <dbReference type="PROSITE" id="PS50146"/>
    </source>
</evidence>
<dbReference type="InterPro" id="IPR050187">
    <property type="entry name" value="Lipid_Phosphate_FormReg"/>
</dbReference>
<evidence type="ECO:0000256" key="4">
    <source>
        <dbReference type="ARBA" id="ARBA00022741"/>
    </source>
</evidence>
<keyword evidence="8" id="KW-1208">Phospholipid metabolism</keyword>
<name>A0A1T4K3F9_9LACT</name>
<dbReference type="RefSeq" id="WP_078755380.1">
    <property type="nucleotide sequence ID" value="NZ_FUWO01000003.1"/>
</dbReference>
<dbReference type="PANTHER" id="PTHR12358">
    <property type="entry name" value="SPHINGOSINE KINASE"/>
    <property type="match status" value="1"/>
</dbReference>
<dbReference type="OrthoDB" id="9786026at2"/>
<dbReference type="InterPro" id="IPR016064">
    <property type="entry name" value="NAD/diacylglycerol_kinase_sf"/>
</dbReference>
<comment type="cofactor">
    <cofactor evidence="1">
        <name>Mg(2+)</name>
        <dbReference type="ChEBI" id="CHEBI:18420"/>
    </cofactor>
</comment>
<reference evidence="11" key="1">
    <citation type="submission" date="2017-02" db="EMBL/GenBank/DDBJ databases">
        <authorList>
            <person name="Varghese N."/>
            <person name="Submissions S."/>
        </authorList>
    </citation>
    <scope>NUCLEOTIDE SEQUENCE [LARGE SCALE GENOMIC DNA]</scope>
    <source>
        <strain evidence="11">DSM 15739</strain>
    </source>
</reference>
<gene>
    <name evidence="10" type="ORF">SAMN02746011_00555</name>
</gene>
<keyword evidence="7" id="KW-0444">Lipid biosynthesis</keyword>
<feature type="domain" description="DAGKc" evidence="9">
    <location>
        <begin position="1"/>
        <end position="104"/>
    </location>
</feature>
<keyword evidence="4" id="KW-0547">Nucleotide-binding</keyword>
<dbReference type="InterPro" id="IPR005218">
    <property type="entry name" value="Diacylglycerol/lipid_kinase"/>
</dbReference>
<protein>
    <submittedName>
        <fullName evidence="10">Lipid kinase, YegS/Rv2252/BmrU family</fullName>
    </submittedName>
</protein>
<dbReference type="GO" id="GO:0016301">
    <property type="term" value="F:kinase activity"/>
    <property type="evidence" value="ECO:0007669"/>
    <property type="project" value="UniProtKB-KW"/>
</dbReference>
<proteinExistence type="inferred from homology"/>
<evidence type="ECO:0000256" key="3">
    <source>
        <dbReference type="ARBA" id="ARBA00022679"/>
    </source>
</evidence>
<dbReference type="PROSITE" id="PS50146">
    <property type="entry name" value="DAGK"/>
    <property type="match status" value="1"/>
</dbReference>
<evidence type="ECO:0000256" key="5">
    <source>
        <dbReference type="ARBA" id="ARBA00022777"/>
    </source>
</evidence>
<evidence type="ECO:0000256" key="2">
    <source>
        <dbReference type="ARBA" id="ARBA00005983"/>
    </source>
</evidence>
<evidence type="ECO:0000256" key="7">
    <source>
        <dbReference type="ARBA" id="ARBA00023209"/>
    </source>
</evidence>
<keyword evidence="6" id="KW-0067">ATP-binding</keyword>